<evidence type="ECO:0000256" key="7">
    <source>
        <dbReference type="ARBA" id="ARBA00023242"/>
    </source>
</evidence>
<evidence type="ECO:0000256" key="2">
    <source>
        <dbReference type="ARBA" id="ARBA00022723"/>
    </source>
</evidence>
<dbReference type="Gene3D" id="3.30.160.60">
    <property type="entry name" value="Classic Zinc Finger"/>
    <property type="match status" value="1"/>
</dbReference>
<keyword evidence="6" id="KW-0804">Transcription</keyword>
<dbReference type="PANTHER" id="PTHR45801:SF117">
    <property type="entry name" value="OS07G0417400 PROTEIN"/>
    <property type="match status" value="1"/>
</dbReference>
<feature type="domain" description="C2H2-type" evidence="10">
    <location>
        <begin position="30"/>
        <end position="57"/>
    </location>
</feature>
<feature type="compositionally biased region" description="Basic and acidic residues" evidence="9">
    <location>
        <begin position="155"/>
        <end position="164"/>
    </location>
</feature>
<feature type="region of interest" description="Disordered" evidence="9">
    <location>
        <begin position="1"/>
        <end position="31"/>
    </location>
</feature>
<dbReference type="EMBL" id="BAABME010009711">
    <property type="protein sequence ID" value="GAA0175670.1"/>
    <property type="molecule type" value="Genomic_DNA"/>
</dbReference>
<dbReference type="SUPFAM" id="SSF57667">
    <property type="entry name" value="beta-beta-alpha zinc fingers"/>
    <property type="match status" value="1"/>
</dbReference>
<dbReference type="Proteomes" id="UP001454036">
    <property type="component" value="Unassembled WGS sequence"/>
</dbReference>
<evidence type="ECO:0000256" key="1">
    <source>
        <dbReference type="ARBA" id="ARBA00004123"/>
    </source>
</evidence>
<reference evidence="11 12" key="1">
    <citation type="submission" date="2024-01" db="EMBL/GenBank/DDBJ databases">
        <title>The complete chloroplast genome sequence of Lithospermum erythrorhizon: insights into the phylogenetic relationship among Boraginaceae species and the maternal lineages of purple gromwells.</title>
        <authorList>
            <person name="Okada T."/>
            <person name="Watanabe K."/>
        </authorList>
    </citation>
    <scope>NUCLEOTIDE SEQUENCE [LARGE SCALE GENOMIC DNA]</scope>
</reference>
<keyword evidence="7" id="KW-0539">Nucleus</keyword>
<organism evidence="11 12">
    <name type="scientific">Lithospermum erythrorhizon</name>
    <name type="common">Purple gromwell</name>
    <name type="synonym">Lithospermum officinale var. erythrorhizon</name>
    <dbReference type="NCBI Taxonomy" id="34254"/>
    <lineage>
        <taxon>Eukaryota</taxon>
        <taxon>Viridiplantae</taxon>
        <taxon>Streptophyta</taxon>
        <taxon>Embryophyta</taxon>
        <taxon>Tracheophyta</taxon>
        <taxon>Spermatophyta</taxon>
        <taxon>Magnoliopsida</taxon>
        <taxon>eudicotyledons</taxon>
        <taxon>Gunneridae</taxon>
        <taxon>Pentapetalae</taxon>
        <taxon>asterids</taxon>
        <taxon>lamiids</taxon>
        <taxon>Boraginales</taxon>
        <taxon>Boraginaceae</taxon>
        <taxon>Boraginoideae</taxon>
        <taxon>Lithospermeae</taxon>
        <taxon>Lithospermum</taxon>
    </lineage>
</organism>
<keyword evidence="3 8" id="KW-0863">Zinc-finger</keyword>
<feature type="compositionally biased region" description="Basic and acidic residues" evidence="9">
    <location>
        <begin position="1"/>
        <end position="28"/>
    </location>
</feature>
<dbReference type="GO" id="GO:0008270">
    <property type="term" value="F:zinc ion binding"/>
    <property type="evidence" value="ECO:0007669"/>
    <property type="project" value="UniProtKB-KW"/>
</dbReference>
<dbReference type="AlphaFoldDB" id="A0AAV3RKJ9"/>
<comment type="subcellular location">
    <subcellularLocation>
        <location evidence="1">Nucleus</location>
    </subcellularLocation>
</comment>
<feature type="compositionally biased region" description="Low complexity" evidence="9">
    <location>
        <begin position="64"/>
        <end position="88"/>
    </location>
</feature>
<feature type="compositionally biased region" description="Basic and acidic residues" evidence="9">
    <location>
        <begin position="113"/>
        <end position="127"/>
    </location>
</feature>
<proteinExistence type="predicted"/>
<evidence type="ECO:0000256" key="5">
    <source>
        <dbReference type="ARBA" id="ARBA00023015"/>
    </source>
</evidence>
<evidence type="ECO:0000256" key="8">
    <source>
        <dbReference type="PROSITE-ProRule" id="PRU00042"/>
    </source>
</evidence>
<evidence type="ECO:0000256" key="3">
    <source>
        <dbReference type="ARBA" id="ARBA00022771"/>
    </source>
</evidence>
<evidence type="ECO:0000313" key="11">
    <source>
        <dbReference type="EMBL" id="GAA0175670.1"/>
    </source>
</evidence>
<dbReference type="PROSITE" id="PS00028">
    <property type="entry name" value="ZINC_FINGER_C2H2_1"/>
    <property type="match status" value="1"/>
</dbReference>
<name>A0AAV3RKJ9_LITER</name>
<evidence type="ECO:0000256" key="6">
    <source>
        <dbReference type="ARBA" id="ARBA00023163"/>
    </source>
</evidence>
<comment type="caution">
    <text evidence="11">The sequence shown here is derived from an EMBL/GenBank/DDBJ whole genome shotgun (WGS) entry which is preliminary data.</text>
</comment>
<sequence>MAMKSDSAEKNDNDQPEKINNDETRPGRTYDCTFCKRGFTNAQALGGHMNIHRKDKAKTKESKTSPTKSYNHFSLSSISSSNEVPNNNHPGFAHLPPFHSYQPHYNPANFDASRPEQRGHGEDHGELDLSLNVGVNNDEYGVRRNENEDESEVDLELRLGYHPR</sequence>
<evidence type="ECO:0000259" key="10">
    <source>
        <dbReference type="PROSITE" id="PS50157"/>
    </source>
</evidence>
<accession>A0AAV3RKJ9</accession>
<evidence type="ECO:0000256" key="9">
    <source>
        <dbReference type="SAM" id="MobiDB-lite"/>
    </source>
</evidence>
<keyword evidence="4" id="KW-0862">Zinc</keyword>
<dbReference type="PROSITE" id="PS50157">
    <property type="entry name" value="ZINC_FINGER_C2H2_2"/>
    <property type="match status" value="1"/>
</dbReference>
<dbReference type="InterPro" id="IPR036236">
    <property type="entry name" value="Znf_C2H2_sf"/>
</dbReference>
<keyword evidence="2" id="KW-0479">Metal-binding</keyword>
<protein>
    <recommendedName>
        <fullName evidence="10">C2H2-type domain-containing protein</fullName>
    </recommendedName>
</protein>
<dbReference type="InterPro" id="IPR013087">
    <property type="entry name" value="Znf_C2H2_type"/>
</dbReference>
<dbReference type="GO" id="GO:0005634">
    <property type="term" value="C:nucleus"/>
    <property type="evidence" value="ECO:0007669"/>
    <property type="project" value="UniProtKB-SubCell"/>
</dbReference>
<dbReference type="PANTHER" id="PTHR45801">
    <property type="entry name" value="OS07G0101800 PROTEIN"/>
    <property type="match status" value="1"/>
</dbReference>
<gene>
    <name evidence="11" type="ORF">LIER_28799</name>
</gene>
<keyword evidence="5" id="KW-0805">Transcription regulation</keyword>
<evidence type="ECO:0000313" key="12">
    <source>
        <dbReference type="Proteomes" id="UP001454036"/>
    </source>
</evidence>
<keyword evidence="12" id="KW-1185">Reference proteome</keyword>
<evidence type="ECO:0000256" key="4">
    <source>
        <dbReference type="ARBA" id="ARBA00022833"/>
    </source>
</evidence>
<dbReference type="InterPro" id="IPR052426">
    <property type="entry name" value="Plant_dev_regulator"/>
</dbReference>
<feature type="region of interest" description="Disordered" evidence="9">
    <location>
        <begin position="43"/>
        <end position="164"/>
    </location>
</feature>